<keyword evidence="3" id="KW-1185">Reference proteome</keyword>
<comment type="caution">
    <text evidence="2">The sequence shown here is derived from an EMBL/GenBank/DDBJ whole genome shotgun (WGS) entry which is preliminary data.</text>
</comment>
<reference evidence="2 3" key="1">
    <citation type="journal article" date="2022" name="bioRxiv">
        <title>Genomics of Preaxostyla Flagellates Illuminates Evolutionary Transitions and the Path Towards Mitochondrial Loss.</title>
        <authorList>
            <person name="Novak L.V.F."/>
            <person name="Treitli S.C."/>
            <person name="Pyrih J."/>
            <person name="Halakuc P."/>
            <person name="Pipaliya S.V."/>
            <person name="Vacek V."/>
            <person name="Brzon O."/>
            <person name="Soukal P."/>
            <person name="Eme L."/>
            <person name="Dacks J.B."/>
            <person name="Karnkowska A."/>
            <person name="Elias M."/>
            <person name="Hampl V."/>
        </authorList>
    </citation>
    <scope>NUCLEOTIDE SEQUENCE [LARGE SCALE GENOMIC DNA]</scope>
    <source>
        <strain evidence="2">NAU3</strain>
        <tissue evidence="2">Gut</tissue>
    </source>
</reference>
<evidence type="ECO:0000313" key="2">
    <source>
        <dbReference type="EMBL" id="KAK2963552.1"/>
    </source>
</evidence>
<feature type="compositionally biased region" description="Polar residues" evidence="1">
    <location>
        <begin position="4299"/>
        <end position="4317"/>
    </location>
</feature>
<evidence type="ECO:0000313" key="3">
    <source>
        <dbReference type="Proteomes" id="UP001281761"/>
    </source>
</evidence>
<accession>A0ABQ9YII8</accession>
<protein>
    <submittedName>
        <fullName evidence="2">Uncharacterized protein</fullName>
    </submittedName>
</protein>
<evidence type="ECO:0000256" key="1">
    <source>
        <dbReference type="SAM" id="MobiDB-lite"/>
    </source>
</evidence>
<dbReference type="EMBL" id="JARBJD010000006">
    <property type="protein sequence ID" value="KAK2963552.1"/>
    <property type="molecule type" value="Genomic_DNA"/>
</dbReference>
<dbReference type="Proteomes" id="UP001281761">
    <property type="component" value="Unassembled WGS sequence"/>
</dbReference>
<sequence length="5660" mass="638341">MSIVAAAFHIFLSPINSHTSFDVLTSLPTLLLSLYVDDSVFHPFFVQAGQLLTDHLSAFAAPLSSAHSLPNNVYTSLLPENICAIVYDREITRRYRCLNDSILPLIFLQNSLKHTFTIRSCVTRDGIQLSSLNDLSNYCSDIAHAMIEETNSALNECLTVTAFIDVSHFTSPIFVRNTQHNTVDVASLIPHSLPLILQTCRDLLISSSSKNDHTLSQLLHLRLLRTSLVSFLGHTQPVIASLNQSEKDLLWPQIQEVYRHINDGLTVYTWTNPNLSKFVESCTTTEKRFDQATSFLHNVKKMYSAELSQKRALVSWEKPSNQISITGFVEHTKKTFEHRRVRMLMIDSKLAQIRAQTKLQSNRPTSLDEVYDTLDTESKSQLIESWEEAVCKLADDISTGGILFEIPMSLQSRISLDGSTQTNIGLIFPEVNLELQQSVKPSDPEQPVPNNQISADDATSIIFTPHSYMDTIVQIYFSFVPLHSSNVAQTAYNNISLAVQTTAAQVGMYKARFNKFSVLWKSNPQTVLTAILGKGHNGTDPIFPQIPIQLVLLSESLQAIISPRDEEPLRTSPSGRAMSTDPIFLKQINQTRSPIQSDSPFSFPIETITDSEFDLSELGLPSPSQPNTPTMQTKQHFPAPNASSKDFKSILSFLVGLMSETSQQSSEERLGCIVVRTDTLKRDLVEIVLSWLNPFEEALQSNLMSSLRQSQKVVRQIKQGFNTNFSKISFEEKLQIVHHFCECCECFDEITEYQEAMKDRIDFSSKTLSLNIDSLRLELGRFNELWETTRQSEWRLYSHQMRQQEESVLKELNAIHALHQTAVRHFLDQLLDGPGVPRKFKNGTALARSQLESIHSRLSQLEAEQTRIERFWGLFKPSKNVDRSSFMNVCDIVSNLTQLWKLIEQAEKHYESGVLSEMWNMFVANPEGRDDRSILLGVETITLPSNFTVVSSFRAKATEDQEFVDFIAQLASHPLSSLDWESIITIFLRHRPNKQIVDVPNTAKRFANGDVVLSEHRRLFSLSAVGDLKQKLKALKRRDEVWAKVKEMLDYYHTFTLPQPRSVFLIIPTSFERDKQFTIQINDVDQNALDMLRSTKTSSFFPRYDARVMNWLLFVGKRDAEMLCSLLKTDNTAMMRSELDVLMFVVNHFVIFCEEIRKISSFLDEAATLEKCGVGVTAGVSLTEMNQALSDSANHVQNMTSFASKSLQEAITSLSAFRLLLSNYRLSETRDSANTKKGNSSTRTTVLVKILRNNCQVISGSSSTLSSVETTHNDTLAITQSTLPFPSPSECLSFPQDLRKAIKEELRALTLVQINAIRRSSFVPWLMNVLHDSITHKPNQIMQIFPLVVEEWFSSAVSLLTNGLASEDASSAFYGFIHLMEDLNTSLTYLMTLQRCGDLTMHSGHAFNSLIGVLGDRLVRNQSGNQQSSGKGPILLDSDYYWLPHNDFIAEDADNESGGHRHHHGLNWALAEAIQKTHEKEAHTLISLFIRLLLSIRRRALTIQSCLLHAQVLQIEIPETVLPVLSSDDVEMVANDLPLRTISQIAITDLTRTINRALHVQFDPETNAFTHPFSEADVSLDQLDPWVHVDHGFDIIPGLSSFPSLPSTTHSTWLESTLRMAYIDANSGVFSIGGVCMLCTEETYDNMHLLLGDFAHSLGENLRIIPCSSLTWHTTIQHALFDAVCEGSFVLFDKITSLAPSTLTLLADWLETIQEFRKKAALSTESTIVFELDRLRKTVSLPLKFSFISTTVMQDTSINHNPLQIRHVLRCLAVENVPAHHFLTPLLFEQGFCFAETLAKTWTEFTDAMLAVILTRLSDFSPQTKVHLSSVGYLSWVAQTAGDYLRLYLIELRNQHFPSDRHPRVDLISQFDLLLHSPSCLCAPHLFTNTDSFDAHSEQAHRAVEMEAMKATVNYFLTEVWLPLAVNSHNHNLYENSDKLGTISLPRISEILTRLVESFFPSAILVDSKEANGDQTPSYLLQKQLETNPMEHDLIPIATQVVDSFRKDNRLSSDTVQLSKALKTTFMLERNSILVLQGQPGSGKNTVLSLAKVIYETKHQITIRILNTNHTDSLANLTEADTDVDIHHRLLYELQHLSETSLIESTGKSLLETWPIHTDPSTISTMFEDVLDESRAHEADPVWLVFKVRTMNLPKQAPVTIYSLFGYHFQKMGEYLLMTGPDESEFLLPRHSRLIIQIEAPITRIPIQLSVSRWTISVSQPSTSVAFRLYESWARSASEMIESDQLYATVATLRSITPTLFSFLQIKAGSVVHSMHGRLKMIGCVQTVTTLMSSLITLHSKFIRTTIDSKVMTLYLAFSVTWGFLGHLCFPRKPKVGFPEWHRNWMKENKEFECNEDTFMTRQALLMKDVAAKESSNRRTSPSFDCNSLIHQLFPDARFFKSGSVFDFVPDPVSKEFVHHADLEPSHSIFGPAHRATTSFGFLQNYMPFLQLVFPTLLLAYAGRPTIILDDFSLKGSSCTKLLSAVVAHTLSEVEEIDTASAYICPHSKHYPLNIHFTPDKFNHTVTAQIRRLIHPFTDSVFVSRCPFAPLVVNVTPSPRDTTNGHPNVPDQEPGSSLNAALSAFVNFSTSQILETSHGNAQMIGRNPTIISIKDRILFDTSSEPTYTTACGVFACHPPSVPELADLFLNVWKVICPSDSVPDSPVADGPPTAESTKPTYIHTFVCETVIPTFLHMFEQIREKEVFVCPTVTSILNGLQTFCQASQKISSSPDILNQMLLWEVERVFCYPQQSMTQFNQVQKLVRHSIHLFTSSLQSYDESRENLGESEVEQDKLDTLFEIRTVQSGVQMNVYSHPTDSIPPFLAQSIAASSTTFSTMLASCSILCLSPDYLKQVLQLSETILTTSEPLIVFSHSPHSANMMIKAVSTKHGLFTRQTQLPYSPRTVKPFLDVLADFIVECGASSLTRDISFLSRMQDRSSLERKIITSYHFTSPIVPTPQESYFSPQPPILINQDTHYRPKEGLFELQFKHASKQYQQYVFLLQYILQNGQAPIHLRLTYDSLFGEERDDFDIDSFDSACLYLFRRMAWELEKKGRKGCSTETVQALIWHAAEHSQILIHTHPSYTIDLVRFLGPLTAFSDWFTVPSLTKEIRESVASSIISPLFNRLPDMWSTQGHSDEPMMLNDNEVLMDSTALFTQRTIETVSELFDRVTLFTHKQGPFRTAFGCSESDPNLGLDFINEPSAGDFVEFVQYFSHFVLLFNRYEEIHTKELVSTLTSVFSFPTKAKLLQGYLSHVQLNSRLHDPREMITDRLTEIETDISSLNTALSELKTIEQSFPLSTSLSVDLIGLEETLERAYASLVTITVSGLDDLRDIHLSSSFLRDIYNMLLELVFLDEKQSSSARHSAHVLQAMWEFDVTTQPLKKMIDLQCRLHSIAPESQLPTYPPIILLVWHWIDDTAQFRIGYENRTQNPHRKRSTIVKSCALRNRQQKIRNLIESLENEKKGLMDFLESPNLSERMEQAVEKISEEMRMIDGLSQLVKDLNDSVTNELSTLTILRRELVTCAMTVAATVTLLHRFLPKPTKQFFLTEYDPLINKQKLPLNQTTDIYNILSRLNHNVFADKSAQSLHSSPREMRNSFRNGSGFGHTQWQPLSIVLEQHGLEGVSCCTQQLPSDLQALLKFAPRRDGDSCITTRQFCYTDQLKHQQNPIITFTPDEQVDFLAFNGPHELATQLFLRILFASGFFFLMYVIFPLTNPQFSDLLHPNPTIPFIARVRAPMIYDRMSVFTGFQQKPSRDMPNLFSIYAITNPQSSPNVISLKSVHALQRIHDMLKSIADQTAPPPPSRAPFGARSQIGMPKMLRKRESKLQLATVKKASEIRLALILTDVGENTMTKEVAEILVQYANSKTQRLSTLFMSKIHIGNDFSSNLFFSLTVPVPSAETSTYPATVTYTLPFSFDLILVASKDDSAQCSGLWFEHTYPIPIVPTESTFKTALYTPTHCVISATTTALAPKNAQNEITTLVKRMASLREAQKTMNNFFSTCLRNINHFVNDRYFPFMALPHSTLHDPVKLSLRPSHHFHPLTNTNSIFDSRSQSTLNQSGPPSEFGMISKHESVRLSTYHSTTQLNTDNYYEMVMSPQKSLSGEVGLDTVSSSHSLGSRHTVTSIDASNLDFLLTGVTAHSTVPFADDQNEILNMEVNEVLPSCSIYSVVLSLSSHIGEELHFESTLKQLRTWLLALMHSEQEWRNTIRHFLQTYEWEESNIWPFIEIASIMSFGYLRIHSMPFGQDSPALWNRQTFESVVSVASAIIQDADDTAWSFTFKRDSRIKRQPSRPPSQILTPRSPHSTPQKSTNTLVPSLPIRVISEIVELIATSFVTLIQQTTSSMSDYYAFLLHTVIQFQIGDRSELSSIEKSILFTPLTVCLHSLEDASNASRQAMSPVPVAPRSALFAELIQLQLPLQAGVLQAAGLMPLNPVSDWLPSHAWKNAFTLAAICPLYRSFILDLHPAVASLFVIIDHIPVTNPKEEDVVYSLLFPVASAGVPRAVHDTITSSFDREAASLIADSLFDAAGHAGMTQTERHLHRQNLLDGIVRSMRQKTKQEQNRTKTDFQTEQTFHGIDFEELMEHDVSAFDSSSPHRSASSPNAHQWKVWMSTEANHLHPMPSRELSTISILQRLLFSDALLLPSTNTLVTVAITKSPLLGNYASLFDRSSLTMGQQSNYKTLRTRPFPYVFVHSEAFQTLLQNSYNMHDRTYTPGKQFFRVVLLFFQNQPYSTSIPMNDVSTTLSVYASKINHRVTRIKCSLFARQVMTEDCETDQVLGQMGGDELWARAWRFAEATLTELWEEHGWIIVEGLEKTSPEFVRSFSMWTETHFLDANDVEGESTSILWIFIPDGTREEESSALNSLSPRVCQSTRMTIRQATTLRTSMLASLTATPSIVPKETRLKVVRYYDPHAQRTSVSYRSMFFLWTAISALQATIASYVDTLLQQNMNLGMVIDTFSIPTMMNLISQPGLVDRPARPETASRRVDAWNLGRLKDSMIKRAYGYLLGTVNASTFMNLANQIIPNDALFSEHSVALVPGLAPPSSHQFVTSIAAVLKQMMSLTMSEREIEQYLTGSSAELEAVREHSERTRAQIAFREVLNLNLDFIPFMKTDSSLVYDLTHNPGNVTLSSHHALAYQRAFAVGSGDVQDVAFRVQLVYHPFVLTRMWKESAMLIQREFPSVVALSKLLVSTFMSESAIPLHMVVLLFDLAFTITQIDRIMTFGSALPIYLTVDKTEAVGADVTASNPLLFTSFTLTVQDELIPQMMWMLGGFSTENLQIWSNFGRGRVPVHFTSPSQSGLAQADSPLRKNNQPRILQWLNQIMSMWKQSHSFANTFEKIRTATMVEDENTKYSSKLNRDVVTMSLSPGLMANPLGFFVGCLTDITQALNQITIEKKRTQLQQEDHHAAHLSAIHRRQLHSPSSPSSRQTVSLSHLPGLTSHTEALAHTVFTSENHQAIFPISQRDVTLHLYPHHLTSLPSSLVSTSNPASHIFSLRFVGITMNSSQLYSFYPNSHTLGSPTTTKQDPSMSNIVLPNPRRGLVCSTEPTSTTLLLPSITQQRATLQGMLPLTPCVVVEGHRKLRNLGLNTKHRILHLPLHFHSHSSPIDKVFVVVDDKRIVTEGNTNLPNISPSLRFLDSTMSPRLSLLTRN</sequence>
<name>A0ABQ9YII8_9EUKA</name>
<feature type="region of interest" description="Disordered" evidence="1">
    <location>
        <begin position="4290"/>
        <end position="4317"/>
    </location>
</feature>
<feature type="region of interest" description="Disordered" evidence="1">
    <location>
        <begin position="624"/>
        <end position="643"/>
    </location>
</feature>
<feature type="compositionally biased region" description="Polar residues" evidence="1">
    <location>
        <begin position="625"/>
        <end position="635"/>
    </location>
</feature>
<proteinExistence type="predicted"/>
<organism evidence="2 3">
    <name type="scientific">Blattamonas nauphoetae</name>
    <dbReference type="NCBI Taxonomy" id="2049346"/>
    <lineage>
        <taxon>Eukaryota</taxon>
        <taxon>Metamonada</taxon>
        <taxon>Preaxostyla</taxon>
        <taxon>Oxymonadida</taxon>
        <taxon>Blattamonas</taxon>
    </lineage>
</organism>
<gene>
    <name evidence="2" type="ORF">BLNAU_1595</name>
</gene>